<name>A0AAU7EJB8_9FLAO</name>
<keyword evidence="2" id="KW-0812">Transmembrane</keyword>
<accession>A0AAU7EJB8</accession>
<evidence type="ECO:0000313" key="4">
    <source>
        <dbReference type="Proteomes" id="UP001224325"/>
    </source>
</evidence>
<dbReference type="KEGG" id="mlil:QLS71_004340"/>
<keyword evidence="2" id="KW-0472">Membrane</keyword>
<dbReference type="RefSeq" id="WP_308990692.1">
    <property type="nucleotide sequence ID" value="NZ_CP155618.1"/>
</dbReference>
<evidence type="ECO:0000313" key="3">
    <source>
        <dbReference type="EMBL" id="XBL15250.1"/>
    </source>
</evidence>
<organism evidence="3 4">
    <name type="scientific">Mariniflexile litorale</name>
    <dbReference type="NCBI Taxonomy" id="3045158"/>
    <lineage>
        <taxon>Bacteria</taxon>
        <taxon>Pseudomonadati</taxon>
        <taxon>Bacteroidota</taxon>
        <taxon>Flavobacteriia</taxon>
        <taxon>Flavobacteriales</taxon>
        <taxon>Flavobacteriaceae</taxon>
        <taxon>Mariniflexile</taxon>
    </lineage>
</organism>
<proteinExistence type="predicted"/>
<feature type="compositionally biased region" description="Basic and acidic residues" evidence="1">
    <location>
        <begin position="1"/>
        <end position="16"/>
    </location>
</feature>
<keyword evidence="2" id="KW-1133">Transmembrane helix</keyword>
<sequence length="248" mass="27912">MESNKFDNSIKNKLEGRSLQPSNDAWTKLSERLEKGDNKQSKKAVWWVGIAASIVGVLFVAFQFFNTEEVKPVIVSTPTVIDQKENTQVAVEEVDKLKNVLREEKPIEETEKQPLKDNPTIQANNNSVVVTKVLVVPKEKSSIVTPTIVLQEKLTFEERKIQDVVATVQGLKDKNLEVTDAVIDDLLQKAQKEIRLNKMYNTNTGIVDANILLQEVEADLDQSFRSKVFEAIQASYNSVKTAVAQRND</sequence>
<dbReference type="EMBL" id="CP155618">
    <property type="protein sequence ID" value="XBL15250.1"/>
    <property type="molecule type" value="Genomic_DNA"/>
</dbReference>
<feature type="region of interest" description="Disordered" evidence="1">
    <location>
        <begin position="1"/>
        <end position="23"/>
    </location>
</feature>
<dbReference type="AlphaFoldDB" id="A0AAU7EJB8"/>
<gene>
    <name evidence="3" type="ORF">QLS71_004340</name>
</gene>
<feature type="transmembrane region" description="Helical" evidence="2">
    <location>
        <begin position="44"/>
        <end position="65"/>
    </location>
</feature>
<evidence type="ECO:0008006" key="5">
    <source>
        <dbReference type="Google" id="ProtNLM"/>
    </source>
</evidence>
<protein>
    <recommendedName>
        <fullName evidence="5">Anti-sigma factor</fullName>
    </recommendedName>
</protein>
<dbReference type="Proteomes" id="UP001224325">
    <property type="component" value="Chromosome"/>
</dbReference>
<evidence type="ECO:0000256" key="2">
    <source>
        <dbReference type="SAM" id="Phobius"/>
    </source>
</evidence>
<keyword evidence="4" id="KW-1185">Reference proteome</keyword>
<evidence type="ECO:0000256" key="1">
    <source>
        <dbReference type="SAM" id="MobiDB-lite"/>
    </source>
</evidence>
<reference evidence="3" key="1">
    <citation type="submission" date="2024-04" db="EMBL/GenBank/DDBJ databases">
        <title>Mariniflexile litorale, isolated from the shallow sediments of the Sea of Japan.</title>
        <authorList>
            <person name="Romanenko L."/>
            <person name="Isaeva M."/>
        </authorList>
    </citation>
    <scope>NUCLEOTIDE SEQUENCE [LARGE SCALE GENOMIC DNA]</scope>
    <source>
        <strain evidence="3">KMM 9835</strain>
    </source>
</reference>